<dbReference type="Gramene" id="ONK77468">
    <property type="protein sequence ID" value="ONK77468"/>
    <property type="gene ID" value="A4U43_C02F6830"/>
</dbReference>
<dbReference type="AlphaFoldDB" id="A0A5P1FGI8"/>
<evidence type="ECO:0000313" key="3">
    <source>
        <dbReference type="Proteomes" id="UP000243459"/>
    </source>
</evidence>
<dbReference type="Proteomes" id="UP000243459">
    <property type="component" value="Chromosome 2"/>
</dbReference>
<sequence>MTRQNETGTLGERDTWRVWRVGRAAGICMELERGNVSDPAAPPPSTRTATADTASYSSLTPTASLCHRRRYDVVPYGQIKEARWRLCSDEDLLNCKLAVHSLG</sequence>
<name>A0A5P1FGI8_ASPOF</name>
<keyword evidence="3" id="KW-1185">Reference proteome</keyword>
<reference evidence="3" key="1">
    <citation type="journal article" date="2017" name="Nat. Commun.">
        <title>The asparagus genome sheds light on the origin and evolution of a young Y chromosome.</title>
        <authorList>
            <person name="Harkess A."/>
            <person name="Zhou J."/>
            <person name="Xu C."/>
            <person name="Bowers J.E."/>
            <person name="Van der Hulst R."/>
            <person name="Ayyampalayam S."/>
            <person name="Mercati F."/>
            <person name="Riccardi P."/>
            <person name="McKain M.R."/>
            <person name="Kakrana A."/>
            <person name="Tang H."/>
            <person name="Ray J."/>
            <person name="Groenendijk J."/>
            <person name="Arikit S."/>
            <person name="Mathioni S.M."/>
            <person name="Nakano M."/>
            <person name="Shan H."/>
            <person name="Telgmann-Rauber A."/>
            <person name="Kanno A."/>
            <person name="Yue Z."/>
            <person name="Chen H."/>
            <person name="Li W."/>
            <person name="Chen Y."/>
            <person name="Xu X."/>
            <person name="Zhang Y."/>
            <person name="Luo S."/>
            <person name="Chen H."/>
            <person name="Gao J."/>
            <person name="Mao Z."/>
            <person name="Pires J.C."/>
            <person name="Luo M."/>
            <person name="Kudrna D."/>
            <person name="Wing R.A."/>
            <person name="Meyers B.C."/>
            <person name="Yi K."/>
            <person name="Kong H."/>
            <person name="Lavrijsen P."/>
            <person name="Sunseri F."/>
            <person name="Falavigna A."/>
            <person name="Ye Y."/>
            <person name="Leebens-Mack J.H."/>
            <person name="Chen G."/>
        </authorList>
    </citation>
    <scope>NUCLEOTIDE SEQUENCE [LARGE SCALE GENOMIC DNA]</scope>
    <source>
        <strain evidence="3">cv. DH0086</strain>
    </source>
</reference>
<gene>
    <name evidence="2" type="ORF">A4U43_C02F6830</name>
</gene>
<evidence type="ECO:0000313" key="2">
    <source>
        <dbReference type="EMBL" id="ONK77468.1"/>
    </source>
</evidence>
<protein>
    <submittedName>
        <fullName evidence="2">Uncharacterized protein</fullName>
    </submittedName>
</protein>
<organism evidence="2 3">
    <name type="scientific">Asparagus officinalis</name>
    <name type="common">Garden asparagus</name>
    <dbReference type="NCBI Taxonomy" id="4686"/>
    <lineage>
        <taxon>Eukaryota</taxon>
        <taxon>Viridiplantae</taxon>
        <taxon>Streptophyta</taxon>
        <taxon>Embryophyta</taxon>
        <taxon>Tracheophyta</taxon>
        <taxon>Spermatophyta</taxon>
        <taxon>Magnoliopsida</taxon>
        <taxon>Liliopsida</taxon>
        <taxon>Asparagales</taxon>
        <taxon>Asparagaceae</taxon>
        <taxon>Asparagoideae</taxon>
        <taxon>Asparagus</taxon>
    </lineage>
</organism>
<proteinExistence type="predicted"/>
<accession>A0A5P1FGI8</accession>
<dbReference type="EMBL" id="CM007382">
    <property type="protein sequence ID" value="ONK77468.1"/>
    <property type="molecule type" value="Genomic_DNA"/>
</dbReference>
<evidence type="ECO:0000256" key="1">
    <source>
        <dbReference type="SAM" id="MobiDB-lite"/>
    </source>
</evidence>
<feature type="region of interest" description="Disordered" evidence="1">
    <location>
        <begin position="33"/>
        <end position="54"/>
    </location>
</feature>